<feature type="transmembrane region" description="Helical" evidence="1">
    <location>
        <begin position="280"/>
        <end position="309"/>
    </location>
</feature>
<evidence type="ECO:0000313" key="2">
    <source>
        <dbReference type="EMBL" id="KAE8725632.1"/>
    </source>
</evidence>
<dbReference type="PANTHER" id="PTHR47468:SF1">
    <property type="entry name" value="OS08G0130000 PROTEIN"/>
    <property type="match status" value="1"/>
</dbReference>
<proteinExistence type="predicted"/>
<name>A0A6A3CEJ4_HIBSY</name>
<reference evidence="2" key="1">
    <citation type="submission" date="2019-09" db="EMBL/GenBank/DDBJ databases">
        <title>Draft genome information of white flower Hibiscus syriacus.</title>
        <authorList>
            <person name="Kim Y.-M."/>
        </authorList>
    </citation>
    <scope>NUCLEOTIDE SEQUENCE [LARGE SCALE GENOMIC DNA]</scope>
    <source>
        <strain evidence="2">YM2019G1</strain>
    </source>
</reference>
<dbReference type="EMBL" id="VEPZ02000411">
    <property type="protein sequence ID" value="KAE8725632.1"/>
    <property type="molecule type" value="Genomic_DNA"/>
</dbReference>
<dbReference type="AlphaFoldDB" id="A0A6A3CEJ4"/>
<keyword evidence="1" id="KW-0472">Membrane</keyword>
<comment type="caution">
    <text evidence="2">The sequence shown here is derived from an EMBL/GenBank/DDBJ whole genome shotgun (WGS) entry which is preliminary data.</text>
</comment>
<organism evidence="2 3">
    <name type="scientific">Hibiscus syriacus</name>
    <name type="common">Rose of Sharon</name>
    <dbReference type="NCBI Taxonomy" id="106335"/>
    <lineage>
        <taxon>Eukaryota</taxon>
        <taxon>Viridiplantae</taxon>
        <taxon>Streptophyta</taxon>
        <taxon>Embryophyta</taxon>
        <taxon>Tracheophyta</taxon>
        <taxon>Spermatophyta</taxon>
        <taxon>Magnoliopsida</taxon>
        <taxon>eudicotyledons</taxon>
        <taxon>Gunneridae</taxon>
        <taxon>Pentapetalae</taxon>
        <taxon>rosids</taxon>
        <taxon>malvids</taxon>
        <taxon>Malvales</taxon>
        <taxon>Malvaceae</taxon>
        <taxon>Malvoideae</taxon>
        <taxon>Hibiscus</taxon>
    </lineage>
</organism>
<sequence length="343" mass="38088">MDLSEEDPSGDGENVGLVRRSFATVLPVSDNQILTHFPGMARQKAYFFDGLGNCLNKDWDLAEAEGKEFCCSKTFSRSLVVSNGPFCGHVDGALVFRVNSPGPASSSFTFRMAARITENSVITVSLGRAPRLGFSQADNPVPKSISNLVVHIIDTHVNHLQDVVKKLEMELNAVVIELDGGHIDLEFRFNGSAINPYLLVSVSLRISGDCTRGASISPSQGKMFIQTMVFKSRHQLPRSDDRTVEEAERERWVSGEPLFGMNVGGVPWTMQNEPDVKDSFLNVMILSVAMLLLVLLCFLFSALCTRVMAWYKKRALRRSLSHNRTSSLWRNVGIQERGCCLRI</sequence>
<evidence type="ECO:0000256" key="1">
    <source>
        <dbReference type="SAM" id="Phobius"/>
    </source>
</evidence>
<dbReference type="Proteomes" id="UP000436088">
    <property type="component" value="Unassembled WGS sequence"/>
</dbReference>
<accession>A0A6A3CEJ4</accession>
<keyword evidence="1" id="KW-1133">Transmembrane helix</keyword>
<keyword evidence="1" id="KW-0812">Transmembrane</keyword>
<keyword evidence="3" id="KW-1185">Reference proteome</keyword>
<evidence type="ECO:0000313" key="3">
    <source>
        <dbReference type="Proteomes" id="UP000436088"/>
    </source>
</evidence>
<dbReference type="PANTHER" id="PTHR47468">
    <property type="entry name" value="OS08G0130000 PROTEIN"/>
    <property type="match status" value="1"/>
</dbReference>
<gene>
    <name evidence="2" type="ORF">F3Y22_tig00008289pilonHSYRG00049</name>
</gene>
<protein>
    <submittedName>
        <fullName evidence="2">Uncharacterized protein</fullName>
    </submittedName>
</protein>